<dbReference type="EMBL" id="BAABAJ010000003">
    <property type="protein sequence ID" value="GAA3902988.1"/>
    <property type="molecule type" value="Genomic_DNA"/>
</dbReference>
<feature type="region of interest" description="Disordered" evidence="4">
    <location>
        <begin position="221"/>
        <end position="255"/>
    </location>
</feature>
<sequence length="255" mass="26606">MRLITPPGVYAPQGDTELLLDTLAREDVGPGDKVLDMCTGTGVLAIAAARRGAETTAVDISGAAVTTARLNARVHGCRVRVVRGDLTRPVAGERFDLVTVNPPYVPADAPDVPARGPERAWDAGRDGRLLLDRICRAAPSVLAPEGVLLLVQSSLSGVDASIEALRKSGLRARVAARSDQPFGPVMASRAGWFEARGLVPPGVRHEELVVIRAVREVSAERFGEATRGGEPAERGTGADGPAPGTDTAAQTEEAA</sequence>
<keyword evidence="1 6" id="KW-0489">Methyltransferase</keyword>
<evidence type="ECO:0000259" key="5">
    <source>
        <dbReference type="Pfam" id="PF05175"/>
    </source>
</evidence>
<evidence type="ECO:0000256" key="4">
    <source>
        <dbReference type="SAM" id="MobiDB-lite"/>
    </source>
</evidence>
<dbReference type="Gene3D" id="3.40.50.150">
    <property type="entry name" value="Vaccinia Virus protein VP39"/>
    <property type="match status" value="1"/>
</dbReference>
<dbReference type="Pfam" id="PF05175">
    <property type="entry name" value="MTS"/>
    <property type="match status" value="1"/>
</dbReference>
<dbReference type="GO" id="GO:0008168">
    <property type="term" value="F:methyltransferase activity"/>
    <property type="evidence" value="ECO:0007669"/>
    <property type="project" value="UniProtKB-KW"/>
</dbReference>
<dbReference type="SUPFAM" id="SSF53335">
    <property type="entry name" value="S-adenosyl-L-methionine-dependent methyltransferases"/>
    <property type="match status" value="1"/>
</dbReference>
<dbReference type="CDD" id="cd02440">
    <property type="entry name" value="AdoMet_MTases"/>
    <property type="match status" value="1"/>
</dbReference>
<keyword evidence="7" id="KW-1185">Reference proteome</keyword>
<evidence type="ECO:0000313" key="6">
    <source>
        <dbReference type="EMBL" id="GAA3902988.1"/>
    </source>
</evidence>
<organism evidence="6 7">
    <name type="scientific">Streptomyces gulbargensis</name>
    <dbReference type="NCBI Taxonomy" id="364901"/>
    <lineage>
        <taxon>Bacteria</taxon>
        <taxon>Bacillati</taxon>
        <taxon>Actinomycetota</taxon>
        <taxon>Actinomycetes</taxon>
        <taxon>Kitasatosporales</taxon>
        <taxon>Streptomycetaceae</taxon>
        <taxon>Streptomyces</taxon>
    </lineage>
</organism>
<dbReference type="Proteomes" id="UP001501000">
    <property type="component" value="Unassembled WGS sequence"/>
</dbReference>
<dbReference type="PANTHER" id="PTHR45875">
    <property type="entry name" value="METHYLTRANSFERASE N6AMT1"/>
    <property type="match status" value="1"/>
</dbReference>
<keyword evidence="3" id="KW-0949">S-adenosyl-L-methionine</keyword>
<keyword evidence="2" id="KW-0808">Transferase</keyword>
<dbReference type="InterPro" id="IPR029063">
    <property type="entry name" value="SAM-dependent_MTases_sf"/>
</dbReference>
<dbReference type="PANTHER" id="PTHR45875:SF1">
    <property type="entry name" value="METHYLTRANSFERASE N6AMT1"/>
    <property type="match status" value="1"/>
</dbReference>
<dbReference type="GO" id="GO:0032259">
    <property type="term" value="P:methylation"/>
    <property type="evidence" value="ECO:0007669"/>
    <property type="project" value="UniProtKB-KW"/>
</dbReference>
<name>A0ABP7LLH0_9ACTN</name>
<dbReference type="RefSeq" id="WP_345279125.1">
    <property type="nucleotide sequence ID" value="NZ_BAABAJ010000003.1"/>
</dbReference>
<dbReference type="InterPro" id="IPR004557">
    <property type="entry name" value="PrmC-related"/>
</dbReference>
<feature type="domain" description="Methyltransferase small" evidence="5">
    <location>
        <begin position="2"/>
        <end position="105"/>
    </location>
</feature>
<proteinExistence type="predicted"/>
<protein>
    <submittedName>
        <fullName evidence="6">Methyltransferase</fullName>
    </submittedName>
</protein>
<dbReference type="InterPro" id="IPR007848">
    <property type="entry name" value="Small_mtfrase_dom"/>
</dbReference>
<comment type="caution">
    <text evidence="6">The sequence shown here is derived from an EMBL/GenBank/DDBJ whole genome shotgun (WGS) entry which is preliminary data.</text>
</comment>
<reference evidence="7" key="1">
    <citation type="journal article" date="2019" name="Int. J. Syst. Evol. Microbiol.">
        <title>The Global Catalogue of Microorganisms (GCM) 10K type strain sequencing project: providing services to taxonomists for standard genome sequencing and annotation.</title>
        <authorList>
            <consortium name="The Broad Institute Genomics Platform"/>
            <consortium name="The Broad Institute Genome Sequencing Center for Infectious Disease"/>
            <person name="Wu L."/>
            <person name="Ma J."/>
        </authorList>
    </citation>
    <scope>NUCLEOTIDE SEQUENCE [LARGE SCALE GENOMIC DNA]</scope>
    <source>
        <strain evidence="7">JCM 16956</strain>
    </source>
</reference>
<dbReference type="NCBIfam" id="TIGR00537">
    <property type="entry name" value="hemK_rel_arch"/>
    <property type="match status" value="1"/>
</dbReference>
<dbReference type="InterPro" id="IPR052190">
    <property type="entry name" value="Euk-Arch_PrmC-MTase"/>
</dbReference>
<gene>
    <name evidence="6" type="ORF">GCM10022244_11500</name>
</gene>
<evidence type="ECO:0000256" key="2">
    <source>
        <dbReference type="ARBA" id="ARBA00022679"/>
    </source>
</evidence>
<accession>A0ABP7LLH0</accession>
<evidence type="ECO:0000256" key="1">
    <source>
        <dbReference type="ARBA" id="ARBA00022603"/>
    </source>
</evidence>
<evidence type="ECO:0000256" key="3">
    <source>
        <dbReference type="ARBA" id="ARBA00022691"/>
    </source>
</evidence>
<evidence type="ECO:0000313" key="7">
    <source>
        <dbReference type="Proteomes" id="UP001501000"/>
    </source>
</evidence>